<accession>A0AAV7Y7T0</accession>
<dbReference type="EMBL" id="JANTQA010000076">
    <property type="protein sequence ID" value="KAJ3423513.1"/>
    <property type="molecule type" value="Genomic_DNA"/>
</dbReference>
<dbReference type="SMART" id="SM00088">
    <property type="entry name" value="PINT"/>
    <property type="match status" value="1"/>
</dbReference>
<evidence type="ECO:0000313" key="10">
    <source>
        <dbReference type="Proteomes" id="UP001146793"/>
    </source>
</evidence>
<evidence type="ECO:0000259" key="8">
    <source>
        <dbReference type="PROSITE" id="PS50250"/>
    </source>
</evidence>
<dbReference type="InterPro" id="IPR036388">
    <property type="entry name" value="WH-like_DNA-bd_sf"/>
</dbReference>
<dbReference type="InterPro" id="IPR011990">
    <property type="entry name" value="TPR-like_helical_dom_sf"/>
</dbReference>
<proteinExistence type="inferred from homology"/>
<dbReference type="InterPro" id="IPR054559">
    <property type="entry name" value="PSMD12-CSN4-like_N"/>
</dbReference>
<evidence type="ECO:0000313" key="9">
    <source>
        <dbReference type="EMBL" id="KAJ3423513.1"/>
    </source>
</evidence>
<dbReference type="InterPro" id="IPR040134">
    <property type="entry name" value="PSMD12/CSN4"/>
</dbReference>
<evidence type="ECO:0000256" key="4">
    <source>
        <dbReference type="ARBA" id="ARBA00014881"/>
    </source>
</evidence>
<evidence type="ECO:0000256" key="7">
    <source>
        <dbReference type="ARBA" id="ARBA00023242"/>
    </source>
</evidence>
<gene>
    <name evidence="9" type="ORF">M0812_30043</name>
</gene>
<reference evidence="9" key="1">
    <citation type="submission" date="2022-08" db="EMBL/GenBank/DDBJ databases">
        <title>Novel sulphate-reducing endosymbionts in the free-living metamonad Anaeramoeba.</title>
        <authorList>
            <person name="Jerlstrom-Hultqvist J."/>
            <person name="Cepicka I."/>
            <person name="Gallot-Lavallee L."/>
            <person name="Salas-Leiva D."/>
            <person name="Curtis B.A."/>
            <person name="Zahonova K."/>
            <person name="Pipaliya S."/>
            <person name="Dacks J."/>
            <person name="Roger A.J."/>
        </authorList>
    </citation>
    <scope>NUCLEOTIDE SEQUENCE</scope>
    <source>
        <strain evidence="9">Busselton2</strain>
    </source>
</reference>
<dbReference type="GO" id="GO:0008180">
    <property type="term" value="C:COP9 signalosome"/>
    <property type="evidence" value="ECO:0007669"/>
    <property type="project" value="UniProtKB-KW"/>
</dbReference>
<dbReference type="Pfam" id="PF01399">
    <property type="entry name" value="PCI"/>
    <property type="match status" value="1"/>
</dbReference>
<feature type="domain" description="PCI" evidence="8">
    <location>
        <begin position="190"/>
        <end position="357"/>
    </location>
</feature>
<dbReference type="PANTHER" id="PTHR10855">
    <property type="entry name" value="26S PROTEASOME NON-ATPASE REGULATORY SUBUNIT 12/COP9 SIGNALOSOME COMPLEX SUBUNIT 4"/>
    <property type="match status" value="1"/>
</dbReference>
<organism evidence="9 10">
    <name type="scientific">Anaeramoeba flamelloides</name>
    <dbReference type="NCBI Taxonomy" id="1746091"/>
    <lineage>
        <taxon>Eukaryota</taxon>
        <taxon>Metamonada</taxon>
        <taxon>Anaeramoebidae</taxon>
        <taxon>Anaeramoeba</taxon>
    </lineage>
</organism>
<comment type="subcellular location">
    <subcellularLocation>
        <location evidence="2">Cytoplasm</location>
    </subcellularLocation>
    <subcellularLocation>
        <location evidence="1">Nucleus</location>
    </subcellularLocation>
</comment>
<keyword evidence="5" id="KW-0963">Cytoplasm</keyword>
<evidence type="ECO:0000256" key="2">
    <source>
        <dbReference type="ARBA" id="ARBA00004496"/>
    </source>
</evidence>
<dbReference type="Pfam" id="PF22241">
    <property type="entry name" value="PSMD12-CSN4_N"/>
    <property type="match status" value="1"/>
</dbReference>
<dbReference type="GO" id="GO:0005829">
    <property type="term" value="C:cytosol"/>
    <property type="evidence" value="ECO:0007669"/>
    <property type="project" value="TreeGrafter"/>
</dbReference>
<dbReference type="PANTHER" id="PTHR10855:SF2">
    <property type="entry name" value="COP9 SIGNALOSOME COMPLEX SUBUNIT 4"/>
    <property type="match status" value="1"/>
</dbReference>
<dbReference type="SUPFAM" id="SSF48452">
    <property type="entry name" value="TPR-like"/>
    <property type="match status" value="1"/>
</dbReference>
<evidence type="ECO:0000256" key="6">
    <source>
        <dbReference type="ARBA" id="ARBA00022790"/>
    </source>
</evidence>
<dbReference type="InterPro" id="IPR036390">
    <property type="entry name" value="WH_DNA-bd_sf"/>
</dbReference>
<dbReference type="InterPro" id="IPR000717">
    <property type="entry name" value="PCI_dom"/>
</dbReference>
<sequence length="391" mass="44974">MSIKKELENISGLEEQKDRSTEYSKLLNTQLEKKNLDTLKEIISHVSNEQIPLIDSRPLMREFAEKIKVLTAQDQLTVGKHLIECTKQRVTAFDEQLLKVRRALADILEEEEEFEEAAKMLIGIQLQPVEGEKNEEICDIYVKIAQLYLENGETVEAERFLRRSANLIKNIETETLVLRYKSCYARILDSNRKFLEASINYYHLSHKARVDEVAIALTYACNCAILAKAGPSRSRMLATLFKDERCSSIKVYHFLEKVYLERILRTKEVEEFANTLKDHQLAKFSDGTNVLTRSVMEHNLLAASKLYKNISIKELGRLLGIEPERAEKIASKMIQQKRLSGSIDQLSGMIEFEKEHSVLAWDRLIENLCTDVNNVVEELTIIDPKLVKGKK</sequence>
<comment type="caution">
    <text evidence="9">The sequence shown here is derived from an EMBL/GenBank/DDBJ whole genome shotgun (WGS) entry which is preliminary data.</text>
</comment>
<evidence type="ECO:0000256" key="3">
    <source>
        <dbReference type="ARBA" id="ARBA00010417"/>
    </source>
</evidence>
<evidence type="ECO:0000256" key="1">
    <source>
        <dbReference type="ARBA" id="ARBA00004123"/>
    </source>
</evidence>
<dbReference type="SUPFAM" id="SSF46785">
    <property type="entry name" value="Winged helix' DNA-binding domain"/>
    <property type="match status" value="1"/>
</dbReference>
<evidence type="ECO:0000256" key="5">
    <source>
        <dbReference type="ARBA" id="ARBA00022490"/>
    </source>
</evidence>
<protein>
    <recommendedName>
        <fullName evidence="4">COP9 signalosome complex subunit 4</fullName>
    </recommendedName>
</protein>
<dbReference type="AlphaFoldDB" id="A0AAV7Y7T0"/>
<name>A0AAV7Y7T0_9EUKA</name>
<dbReference type="Proteomes" id="UP001146793">
    <property type="component" value="Unassembled WGS sequence"/>
</dbReference>
<keyword evidence="7" id="KW-0539">Nucleus</keyword>
<dbReference type="Gene3D" id="1.10.10.10">
    <property type="entry name" value="Winged helix-like DNA-binding domain superfamily/Winged helix DNA-binding domain"/>
    <property type="match status" value="1"/>
</dbReference>
<dbReference type="PROSITE" id="PS50250">
    <property type="entry name" value="PCI"/>
    <property type="match status" value="1"/>
</dbReference>
<comment type="similarity">
    <text evidence="3">Belongs to the CSN4 family.</text>
</comment>
<keyword evidence="6" id="KW-0736">Signalosome</keyword>